<gene>
    <name evidence="2" type="ORF">J40TS1_25140</name>
</gene>
<dbReference type="SUPFAM" id="SSF53850">
    <property type="entry name" value="Periplasmic binding protein-like II"/>
    <property type="match status" value="1"/>
</dbReference>
<evidence type="ECO:0000313" key="2">
    <source>
        <dbReference type="EMBL" id="GIP16872.1"/>
    </source>
</evidence>
<dbReference type="CDD" id="cd13585">
    <property type="entry name" value="PBP2_TMBP_like"/>
    <property type="match status" value="1"/>
</dbReference>
<dbReference type="AlphaFoldDB" id="A0A919YPD0"/>
<proteinExistence type="predicted"/>
<dbReference type="Gene3D" id="3.40.190.10">
    <property type="entry name" value="Periplasmic binding protein-like II"/>
    <property type="match status" value="1"/>
</dbReference>
<keyword evidence="3" id="KW-1185">Reference proteome</keyword>
<accession>A0A919YPD0</accession>
<evidence type="ECO:0000256" key="1">
    <source>
        <dbReference type="SAM" id="SignalP"/>
    </source>
</evidence>
<name>A0A919YPD0_9BACL</name>
<dbReference type="EMBL" id="BOSE01000004">
    <property type="protein sequence ID" value="GIP16872.1"/>
    <property type="molecule type" value="Genomic_DNA"/>
</dbReference>
<dbReference type="InterPro" id="IPR006059">
    <property type="entry name" value="SBP"/>
</dbReference>
<comment type="caution">
    <text evidence="2">The sequence shown here is derived from an EMBL/GenBank/DDBJ whole genome shotgun (WGS) entry which is preliminary data.</text>
</comment>
<feature type="signal peptide" evidence="1">
    <location>
        <begin position="1"/>
        <end position="22"/>
    </location>
</feature>
<dbReference type="RefSeq" id="WP_213515537.1">
    <property type="nucleotide sequence ID" value="NZ_BOSE01000004.1"/>
</dbReference>
<dbReference type="PROSITE" id="PS51257">
    <property type="entry name" value="PROKAR_LIPOPROTEIN"/>
    <property type="match status" value="1"/>
</dbReference>
<keyword evidence="1" id="KW-0732">Signal</keyword>
<feature type="chain" id="PRO_5039240974" evidence="1">
    <location>
        <begin position="23"/>
        <end position="429"/>
    </location>
</feature>
<protein>
    <submittedName>
        <fullName evidence="2">ABC transporter substrate-binding protein</fullName>
    </submittedName>
</protein>
<dbReference type="Proteomes" id="UP000683139">
    <property type="component" value="Unassembled WGS sequence"/>
</dbReference>
<dbReference type="Pfam" id="PF13416">
    <property type="entry name" value="SBP_bac_8"/>
    <property type="match status" value="1"/>
</dbReference>
<reference evidence="2" key="1">
    <citation type="submission" date="2021-03" db="EMBL/GenBank/DDBJ databases">
        <title>Antimicrobial resistance genes in bacteria isolated from Japanese honey, and their potential for conferring macrolide and lincosamide resistance in the American foulbrood pathogen Paenibacillus larvae.</title>
        <authorList>
            <person name="Okamoto M."/>
            <person name="Kumagai M."/>
            <person name="Kanamori H."/>
            <person name="Takamatsu D."/>
        </authorList>
    </citation>
    <scope>NUCLEOTIDE SEQUENCE</scope>
    <source>
        <strain evidence="2">J40TS1</strain>
    </source>
</reference>
<dbReference type="PANTHER" id="PTHR43649">
    <property type="entry name" value="ARABINOSE-BINDING PROTEIN-RELATED"/>
    <property type="match status" value="1"/>
</dbReference>
<sequence>MKKNSKAMFVLLSTLILSLLLAACGSNESVNSGDSGKKKTKLDFVWFSDGVEGEVMKEIIADYEAENSHVDIELIEVAYSDLPTKLKTMISGGKPPALARISTSEIGAFSSQAVDLAEKLGGVDGFTSQFLDSIKPYYVVDNKVVASPMDVTANGIMYNKTLFDQAGVEVPQSSDDIWTWDEFNEALKTVLNKSDAQYGLVWDFTPHRWSTLLYQLGGSMMNSDGTAATINNEAGVKAVDYFKKMHDEGVIPTSVWLGGENPNNLFRTGKTAAHLSGNWMISNYKDITDFEWGVTYMPIGTNRSSVPGGKFVMAFQKSGVEEEAANFISYLSSKEVNSKFNEKSLFMSPRKDSADLNYEFGKEMFALFADELNNTVPAAAEDWSKQDIVPKFSTDLKEGLSDVIADGKTSQQMLDEIAELINEAIEDTK</sequence>
<organism evidence="2 3">
    <name type="scientific">Paenibacillus montaniterrae</name>
    <dbReference type="NCBI Taxonomy" id="429341"/>
    <lineage>
        <taxon>Bacteria</taxon>
        <taxon>Bacillati</taxon>
        <taxon>Bacillota</taxon>
        <taxon>Bacilli</taxon>
        <taxon>Bacillales</taxon>
        <taxon>Paenibacillaceae</taxon>
        <taxon>Paenibacillus</taxon>
    </lineage>
</organism>
<evidence type="ECO:0000313" key="3">
    <source>
        <dbReference type="Proteomes" id="UP000683139"/>
    </source>
</evidence>
<dbReference type="PANTHER" id="PTHR43649:SF12">
    <property type="entry name" value="DIACETYLCHITOBIOSE BINDING PROTEIN DASA"/>
    <property type="match status" value="1"/>
</dbReference>
<dbReference type="InterPro" id="IPR050490">
    <property type="entry name" value="Bact_solute-bd_prot1"/>
</dbReference>